<dbReference type="Proteomes" id="UP000186698">
    <property type="component" value="Chromosome 7L"/>
</dbReference>
<evidence type="ECO:0000313" key="8">
    <source>
        <dbReference type="Proteomes" id="UP000186698"/>
    </source>
</evidence>
<dbReference type="InterPro" id="IPR015631">
    <property type="entry name" value="CD2/SLAM_rcpt"/>
</dbReference>
<name>A0A8J1L7S8_XENLA</name>
<dbReference type="GO" id="GO:0005911">
    <property type="term" value="C:cell-cell junction"/>
    <property type="evidence" value="ECO:0000318"/>
    <property type="project" value="GO_Central"/>
</dbReference>
<gene>
    <name evidence="9" type="primary">LOC121395500</name>
</gene>
<evidence type="ECO:0000256" key="2">
    <source>
        <dbReference type="ARBA" id="ARBA00022729"/>
    </source>
</evidence>
<evidence type="ECO:0000259" key="7">
    <source>
        <dbReference type="SMART" id="SM00409"/>
    </source>
</evidence>
<evidence type="ECO:0000256" key="3">
    <source>
        <dbReference type="ARBA" id="ARBA00023136"/>
    </source>
</evidence>
<dbReference type="InterPro" id="IPR036179">
    <property type="entry name" value="Ig-like_dom_sf"/>
</dbReference>
<feature type="domain" description="Immunoglobulin" evidence="7">
    <location>
        <begin position="228"/>
        <end position="326"/>
    </location>
</feature>
<dbReference type="PANTHER" id="PTHR12080:SF59">
    <property type="entry name" value="HEPATIC AND GLIAL CELL ADHESION MOLECULE"/>
    <property type="match status" value="1"/>
</dbReference>
<dbReference type="PANTHER" id="PTHR12080">
    <property type="entry name" value="SIGNALING LYMPHOCYTIC ACTIVATION MOLECULE"/>
    <property type="match status" value="1"/>
</dbReference>
<keyword evidence="3 5" id="KW-0472">Membrane</keyword>
<feature type="domain" description="Immunoglobulin" evidence="7">
    <location>
        <begin position="24"/>
        <end position="119"/>
    </location>
</feature>
<dbReference type="Pfam" id="PF07686">
    <property type="entry name" value="V-set"/>
    <property type="match status" value="1"/>
</dbReference>
<protein>
    <submittedName>
        <fullName evidence="9">SLAM family member 8-like</fullName>
    </submittedName>
</protein>
<keyword evidence="2 6" id="KW-0732">Signal</keyword>
<dbReference type="KEGG" id="xla:121395500"/>
<dbReference type="AlphaFoldDB" id="A0A8J1L7S8"/>
<dbReference type="RefSeq" id="XP_041425004.1">
    <property type="nucleotide sequence ID" value="XM_041569070.1"/>
</dbReference>
<sequence>MGLSSYLHPWILLFMAASGSVSCSRNVSGTVGKSVTLPVTLTLPAQRSIQWKFNNDFIATAQPNGIPFYYGAYEGRCHLYENAALQLDNLTPADTGEYTLSVIPSSGATQTEMIYLSVYSAVTSAENVAGTEGKSEYLTVKLDLPAMWQVTWRVNSSTQIVTVSTGGSPIYTDRYRNRSHLYDNTTLRLDNLTPTDTGEFSLTVTNLNNGTTMTGSVYLTVYSAVTSAENVAGTEGKSVYLTVKLDLPAMRLVTWRVNSSTLIVTALTGGSPSYTDSYRNRCHLYDNTTLRLDNLTHADTGEYSLSVTNNQNTGVIQTGSVYLTVYNSSDLSPGAIAGIVIAVLFVVALIPLTIFFILRKKHINKTPMPTNPVYENTGPHAPNTYDNVIAGSKENMAGSKPQESSYQELQFPHNNVYSHLRKTPRK</sequence>
<feature type="domain" description="Immunoglobulin" evidence="7">
    <location>
        <begin position="125"/>
        <end position="222"/>
    </location>
</feature>
<dbReference type="GO" id="GO:0006955">
    <property type="term" value="P:immune response"/>
    <property type="evidence" value="ECO:0000318"/>
    <property type="project" value="GO_Central"/>
</dbReference>
<proteinExistence type="predicted"/>
<dbReference type="SMART" id="SM00409">
    <property type="entry name" value="IG"/>
    <property type="match status" value="3"/>
</dbReference>
<accession>A0A8J1L7S8</accession>
<dbReference type="GeneID" id="121395500"/>
<dbReference type="SUPFAM" id="SSF48726">
    <property type="entry name" value="Immunoglobulin"/>
    <property type="match status" value="3"/>
</dbReference>
<organism evidence="8 9">
    <name type="scientific">Xenopus laevis</name>
    <name type="common">African clawed frog</name>
    <dbReference type="NCBI Taxonomy" id="8355"/>
    <lineage>
        <taxon>Eukaryota</taxon>
        <taxon>Metazoa</taxon>
        <taxon>Chordata</taxon>
        <taxon>Craniata</taxon>
        <taxon>Vertebrata</taxon>
        <taxon>Euteleostomi</taxon>
        <taxon>Amphibia</taxon>
        <taxon>Batrachia</taxon>
        <taxon>Anura</taxon>
        <taxon>Pipoidea</taxon>
        <taxon>Pipidae</taxon>
        <taxon>Xenopodinae</taxon>
        <taxon>Xenopus</taxon>
        <taxon>Xenopus</taxon>
    </lineage>
</organism>
<dbReference type="InterPro" id="IPR003599">
    <property type="entry name" value="Ig_sub"/>
</dbReference>
<dbReference type="InterPro" id="IPR013783">
    <property type="entry name" value="Ig-like_fold"/>
</dbReference>
<dbReference type="Gene3D" id="2.60.40.10">
    <property type="entry name" value="Immunoglobulins"/>
    <property type="match status" value="3"/>
</dbReference>
<evidence type="ECO:0000256" key="6">
    <source>
        <dbReference type="SAM" id="SignalP"/>
    </source>
</evidence>
<reference evidence="9" key="1">
    <citation type="submission" date="2025-08" db="UniProtKB">
        <authorList>
            <consortium name="RefSeq"/>
        </authorList>
    </citation>
    <scope>IDENTIFICATION</scope>
    <source>
        <strain evidence="9">J_2021</strain>
        <tissue evidence="9">Erythrocytes</tissue>
    </source>
</reference>
<keyword evidence="8" id="KW-1185">Reference proteome</keyword>
<keyword evidence="4" id="KW-0325">Glycoprotein</keyword>
<dbReference type="CDD" id="cd12087">
    <property type="entry name" value="TM_EGFR-like"/>
    <property type="match status" value="1"/>
</dbReference>
<keyword evidence="5" id="KW-0812">Transmembrane</keyword>
<feature type="transmembrane region" description="Helical" evidence="5">
    <location>
        <begin position="335"/>
        <end position="358"/>
    </location>
</feature>
<comment type="subcellular location">
    <subcellularLocation>
        <location evidence="1">Membrane</location>
    </subcellularLocation>
</comment>
<keyword evidence="5" id="KW-1133">Transmembrane helix</keyword>
<dbReference type="InterPro" id="IPR013106">
    <property type="entry name" value="Ig_V-set"/>
</dbReference>
<dbReference type="GO" id="GO:0016020">
    <property type="term" value="C:membrane"/>
    <property type="evidence" value="ECO:0007669"/>
    <property type="project" value="UniProtKB-SubCell"/>
</dbReference>
<feature type="signal peptide" evidence="6">
    <location>
        <begin position="1"/>
        <end position="23"/>
    </location>
</feature>
<evidence type="ECO:0000256" key="5">
    <source>
        <dbReference type="SAM" id="Phobius"/>
    </source>
</evidence>
<evidence type="ECO:0000256" key="1">
    <source>
        <dbReference type="ARBA" id="ARBA00004370"/>
    </source>
</evidence>
<dbReference type="OrthoDB" id="6159398at2759"/>
<evidence type="ECO:0000256" key="4">
    <source>
        <dbReference type="ARBA" id="ARBA00023180"/>
    </source>
</evidence>
<feature type="chain" id="PRO_5035228555" evidence="6">
    <location>
        <begin position="24"/>
        <end position="426"/>
    </location>
</feature>
<evidence type="ECO:0000313" key="9">
    <source>
        <dbReference type="RefSeq" id="XP_041425004.1"/>
    </source>
</evidence>